<dbReference type="HAMAP" id="MF_00601">
    <property type="entry name" value="EutC"/>
    <property type="match status" value="1"/>
</dbReference>
<dbReference type="NCBIfam" id="NF003971">
    <property type="entry name" value="PRK05465.1"/>
    <property type="match status" value="1"/>
</dbReference>
<protein>
    <recommendedName>
        <fullName evidence="5">Ethanolamine ammonia-lyase small subunit</fullName>
        <shortName evidence="5">EAL small subunit</shortName>
        <ecNumber evidence="5">4.3.1.7</ecNumber>
    </recommendedName>
</protein>
<comment type="similarity">
    <text evidence="5">Belongs to the EutC family.</text>
</comment>
<dbReference type="Gene3D" id="1.10.30.40">
    <property type="entry name" value="Ethanolamine ammonia-lyase light chain (EutC), N-terminal domain"/>
    <property type="match status" value="1"/>
</dbReference>
<dbReference type="InterPro" id="IPR042251">
    <property type="entry name" value="EutC_C"/>
</dbReference>
<keyword evidence="3 5" id="KW-0170">Cobalt</keyword>
<comment type="cofactor">
    <cofactor evidence="5">
        <name>adenosylcob(III)alamin</name>
        <dbReference type="ChEBI" id="CHEBI:18408"/>
    </cofactor>
    <text evidence="5">Binds between the large and small subunits.</text>
</comment>
<comment type="subunit">
    <text evidence="5">The basic unit is a heterodimer which dimerizes to form tetramers. The heterotetramers trimerize; 6 large subunits form a core ring with 6 small subunits projecting outwards.</text>
</comment>
<dbReference type="InterPro" id="IPR009246">
    <property type="entry name" value="EutC"/>
</dbReference>
<keyword evidence="2 5" id="KW-0456">Lyase</keyword>
<sequence length="259" mass="28637">MGGKEITEEDFWSKMQQFTSARIGLGHTGISIPMKEVLSFKLAHAHARDAVYSHLDTDNITRQISELGIDLIVLKSQAEDRDTYLKRPDKGRVLSSTSKAIILDKSIPKGYDILIVAGDGLSAKAINENLIPLLENLFKINVQKSNYKIAPIVLVENARVAIGDEIGEILEAKIVIQLIGERPGLKSFDSLGAYITYAPKLGLTDEVRNCISNIRVGGLSSLIAADKIYYLIQEAFQRKLTGVQLKDNYSNDEFTLDKS</sequence>
<dbReference type="GO" id="GO:0031419">
    <property type="term" value="F:cobalamin binding"/>
    <property type="evidence" value="ECO:0007669"/>
    <property type="project" value="UniProtKB-UniRule"/>
</dbReference>
<dbReference type="Gene3D" id="3.40.50.11240">
    <property type="entry name" value="Ethanolamine ammonia-lyase light chain (EutC)"/>
    <property type="match status" value="1"/>
</dbReference>
<dbReference type="GO" id="GO:0046336">
    <property type="term" value="P:ethanolamine catabolic process"/>
    <property type="evidence" value="ECO:0007669"/>
    <property type="project" value="UniProtKB-UniRule"/>
</dbReference>
<dbReference type="KEGG" id="arac:E0W69_003360"/>
<evidence type="ECO:0000256" key="4">
    <source>
        <dbReference type="ARBA" id="ARBA00024446"/>
    </source>
</evidence>
<dbReference type="GO" id="GO:0031471">
    <property type="term" value="C:ethanolamine degradation polyhedral organelle"/>
    <property type="evidence" value="ECO:0007669"/>
    <property type="project" value="UniProtKB-UniRule"/>
</dbReference>
<gene>
    <name evidence="5" type="primary">eutC</name>
    <name evidence="6" type="ORF">E0W69_003360</name>
</gene>
<evidence type="ECO:0000256" key="2">
    <source>
        <dbReference type="ARBA" id="ARBA00023239"/>
    </source>
</evidence>
<name>A0A5P2G3S6_9BACT</name>
<dbReference type="AlphaFoldDB" id="A0A5P2G3S6"/>
<dbReference type="GO" id="GO:0009350">
    <property type="term" value="C:ethanolamine ammonia-lyase complex"/>
    <property type="evidence" value="ECO:0007669"/>
    <property type="project" value="UniProtKB-UniRule"/>
</dbReference>
<dbReference type="Proteomes" id="UP000292424">
    <property type="component" value="Chromosome"/>
</dbReference>
<evidence type="ECO:0000313" key="6">
    <source>
        <dbReference type="EMBL" id="QES87743.1"/>
    </source>
</evidence>
<dbReference type="PIRSF" id="PIRSF018982">
    <property type="entry name" value="EutC"/>
    <property type="match status" value="1"/>
</dbReference>
<evidence type="ECO:0000256" key="3">
    <source>
        <dbReference type="ARBA" id="ARBA00023285"/>
    </source>
</evidence>
<evidence type="ECO:0000313" key="7">
    <source>
        <dbReference type="Proteomes" id="UP000292424"/>
    </source>
</evidence>
<comment type="subcellular location">
    <subcellularLocation>
        <location evidence="5">Bacterial microcompartment</location>
    </subcellularLocation>
</comment>
<evidence type="ECO:0000256" key="1">
    <source>
        <dbReference type="ARBA" id="ARBA00022628"/>
    </source>
</evidence>
<dbReference type="Pfam" id="PF05985">
    <property type="entry name" value="EutC"/>
    <property type="match status" value="1"/>
</dbReference>
<proteinExistence type="inferred from homology"/>
<comment type="catalytic activity">
    <reaction evidence="5">
        <text>ethanolamine = acetaldehyde + NH4(+)</text>
        <dbReference type="Rhea" id="RHEA:15313"/>
        <dbReference type="ChEBI" id="CHEBI:15343"/>
        <dbReference type="ChEBI" id="CHEBI:28938"/>
        <dbReference type="ChEBI" id="CHEBI:57603"/>
        <dbReference type="EC" id="4.3.1.7"/>
    </reaction>
</comment>
<dbReference type="EMBL" id="CP044016">
    <property type="protein sequence ID" value="QES87743.1"/>
    <property type="molecule type" value="Genomic_DNA"/>
</dbReference>
<feature type="binding site" evidence="5">
    <location>
        <position position="210"/>
    </location>
    <ligand>
        <name>adenosylcob(III)alamin</name>
        <dbReference type="ChEBI" id="CHEBI:18408"/>
    </ligand>
</feature>
<accession>A0A5P2G3S6</accession>
<organism evidence="6 7">
    <name type="scientific">Rhizosphaericola mali</name>
    <dbReference type="NCBI Taxonomy" id="2545455"/>
    <lineage>
        <taxon>Bacteria</taxon>
        <taxon>Pseudomonadati</taxon>
        <taxon>Bacteroidota</taxon>
        <taxon>Chitinophagia</taxon>
        <taxon>Chitinophagales</taxon>
        <taxon>Chitinophagaceae</taxon>
        <taxon>Rhizosphaericola</taxon>
    </lineage>
</organism>
<dbReference type="PANTHER" id="PTHR39330:SF1">
    <property type="entry name" value="ETHANOLAMINE AMMONIA-LYASE SMALL SUBUNIT"/>
    <property type="match status" value="1"/>
</dbReference>
<dbReference type="UniPathway" id="UPA00560"/>
<dbReference type="GO" id="GO:0008851">
    <property type="term" value="F:ethanolamine ammonia-lyase activity"/>
    <property type="evidence" value="ECO:0007669"/>
    <property type="project" value="UniProtKB-UniRule"/>
</dbReference>
<reference evidence="6 7" key="1">
    <citation type="submission" date="2019-09" db="EMBL/GenBank/DDBJ databases">
        <title>Complete genome sequence of Arachidicoccus sp. B3-10 isolated from apple orchard soil.</title>
        <authorList>
            <person name="Kim H.S."/>
            <person name="Han K.-I."/>
            <person name="Suh M.K."/>
            <person name="Lee K.C."/>
            <person name="Eom M.K."/>
            <person name="Kim J.-S."/>
            <person name="Kang S.W."/>
            <person name="Sin Y."/>
            <person name="Lee J.-S."/>
        </authorList>
    </citation>
    <scope>NUCLEOTIDE SEQUENCE [LARGE SCALE GENOMIC DNA]</scope>
    <source>
        <strain evidence="6 7">B3-10</strain>
    </source>
</reference>
<feature type="binding site" evidence="5">
    <location>
        <position position="181"/>
    </location>
    <ligand>
        <name>adenosylcob(III)alamin</name>
        <dbReference type="ChEBI" id="CHEBI:18408"/>
    </ligand>
</feature>
<feature type="binding site" evidence="5">
    <location>
        <position position="160"/>
    </location>
    <ligand>
        <name>adenosylcob(III)alamin</name>
        <dbReference type="ChEBI" id="CHEBI:18408"/>
    </ligand>
</feature>
<keyword evidence="7" id="KW-1185">Reference proteome</keyword>
<dbReference type="GO" id="GO:0006520">
    <property type="term" value="P:amino acid metabolic process"/>
    <property type="evidence" value="ECO:0007669"/>
    <property type="project" value="InterPro"/>
</dbReference>
<keyword evidence="1 5" id="KW-0846">Cobalamin</keyword>
<keyword evidence="4 5" id="KW-1283">Bacterial microcompartment</keyword>
<comment type="pathway">
    <text evidence="5">Amine and polyamine degradation; ethanolamine degradation.</text>
</comment>
<dbReference type="InterPro" id="IPR042255">
    <property type="entry name" value="EutC_N"/>
</dbReference>
<evidence type="ECO:0000256" key="5">
    <source>
        <dbReference type="HAMAP-Rule" id="MF_00601"/>
    </source>
</evidence>
<dbReference type="PANTHER" id="PTHR39330">
    <property type="entry name" value="ETHANOLAMINE AMMONIA-LYASE LIGHT CHAIN"/>
    <property type="match status" value="1"/>
</dbReference>
<dbReference type="OrthoDB" id="114248at2"/>
<dbReference type="EC" id="4.3.1.7" evidence="5"/>
<comment type="function">
    <text evidence="5">Catalyzes the deamination of various vicinal amino-alcohols to oxo compounds. Allows this organism to utilize ethanolamine as the sole source of nitrogen and carbon in the presence of external vitamin B12.</text>
</comment>
<dbReference type="RefSeq" id="WP_131328630.1">
    <property type="nucleotide sequence ID" value="NZ_CP044016.1"/>
</dbReference>